<sequence length="459" mass="52490">MTADRDTLKKLSALCGKLKSAWSLQVGFGTRLNGLLPEIIALPSGQIDACFERAAKGDPLRRACLVPIACEHLYHPSLHHRIVAWLEDDALPFRENVLEAIGRFRLREFAPHITRFFNPEQQSSERKSAEASMNRSRAIHSASLLKAPENLEPLRSLIQTPAANWDELVIRCLMNFPAFDAKPTLQTWFRNAEVIDEIDICERRVAGSISDLEEMLLSSRASQIWQLAEWYGVHERQEVIEFLVQHLDFDQISFSSPGFSRTIVCRGRTATHIIAKLNGWQPVDYDQTKEGGERSKIFYDSLWRALREDPRLAFQAECPVKYSYPAKHKIHRQIDSLLDLHGRVLEEDSELGYWLRKANEGEDLILAMHVTRWSRHWRMVRLSDSDRHDLASGATSARHLFFRYSSRGALVAFRDQILVNAQELENKFAKSAIRKLLKIEARKAAKKAASSITESNVLP</sequence>
<dbReference type="Proteomes" id="UP001165653">
    <property type="component" value="Unassembled WGS sequence"/>
</dbReference>
<reference evidence="1" key="1">
    <citation type="submission" date="2022-10" db="EMBL/GenBank/DDBJ databases">
        <title>Luteolibacter sp. GHJ8, whole genome shotgun sequencing project.</title>
        <authorList>
            <person name="Zhao G."/>
            <person name="Shen L."/>
        </authorList>
    </citation>
    <scope>NUCLEOTIDE SEQUENCE</scope>
    <source>
        <strain evidence="1">GHJ8</strain>
    </source>
</reference>
<protein>
    <recommendedName>
        <fullName evidence="3">Zorya protein ZorC EH domain-containing protein</fullName>
    </recommendedName>
</protein>
<gene>
    <name evidence="1" type="ORF">OJ996_18605</name>
</gene>
<organism evidence="1 2">
    <name type="scientific">Luteolibacter rhizosphaerae</name>
    <dbReference type="NCBI Taxonomy" id="2989719"/>
    <lineage>
        <taxon>Bacteria</taxon>
        <taxon>Pseudomonadati</taxon>
        <taxon>Verrucomicrobiota</taxon>
        <taxon>Verrucomicrobiia</taxon>
        <taxon>Verrucomicrobiales</taxon>
        <taxon>Verrucomicrobiaceae</taxon>
        <taxon>Luteolibacter</taxon>
    </lineage>
</organism>
<name>A0ABT3G6X7_9BACT</name>
<dbReference type="EMBL" id="JAPDDR010000010">
    <property type="protein sequence ID" value="MCW1915603.1"/>
    <property type="molecule type" value="Genomic_DNA"/>
</dbReference>
<dbReference type="RefSeq" id="WP_264515156.1">
    <property type="nucleotide sequence ID" value="NZ_JAPDDR010000010.1"/>
</dbReference>
<accession>A0ABT3G6X7</accession>
<keyword evidence="2" id="KW-1185">Reference proteome</keyword>
<evidence type="ECO:0000313" key="2">
    <source>
        <dbReference type="Proteomes" id="UP001165653"/>
    </source>
</evidence>
<evidence type="ECO:0000313" key="1">
    <source>
        <dbReference type="EMBL" id="MCW1915603.1"/>
    </source>
</evidence>
<proteinExistence type="predicted"/>
<comment type="caution">
    <text evidence="1">The sequence shown here is derived from an EMBL/GenBank/DDBJ whole genome shotgun (WGS) entry which is preliminary data.</text>
</comment>
<evidence type="ECO:0008006" key="3">
    <source>
        <dbReference type="Google" id="ProtNLM"/>
    </source>
</evidence>